<evidence type="ECO:0000256" key="4">
    <source>
        <dbReference type="ARBA" id="ARBA00012670"/>
    </source>
</evidence>
<evidence type="ECO:0000256" key="7">
    <source>
        <dbReference type="ARBA" id="ARBA00023295"/>
    </source>
</evidence>
<evidence type="ECO:0000256" key="8">
    <source>
        <dbReference type="SAM" id="SignalP"/>
    </source>
</evidence>
<feature type="domain" description="Alpha-L-arabinofuranosidase C-terminal" evidence="9">
    <location>
        <begin position="326"/>
        <end position="515"/>
    </location>
</feature>
<reference evidence="10 11" key="1">
    <citation type="journal article" date="2019" name="Int. J. Syst. Evol. Microbiol.">
        <title>The Global Catalogue of Microorganisms (GCM) 10K type strain sequencing project: providing services to taxonomists for standard genome sequencing and annotation.</title>
        <authorList>
            <consortium name="The Broad Institute Genomics Platform"/>
            <consortium name="The Broad Institute Genome Sequencing Center for Infectious Disease"/>
            <person name="Wu L."/>
            <person name="Ma J."/>
        </authorList>
    </citation>
    <scope>NUCLEOTIDE SEQUENCE [LARGE SCALE GENOMIC DNA]</scope>
    <source>
        <strain evidence="10 11">JCM 16242</strain>
    </source>
</reference>
<sequence length="523" mass="56877">MRHLMTVGLCALATAFAATAPAHAAERAIRLTVDAGKPGATIDRHLFGQFAEQLGHGIYGGIWVGKDSAIPNTRGIRNDVVAALKAIKVPNVRWPGGCYADSYHWRDGIGPNRTTRVNTAWGNVVDSNAFGTDEFMDFAQQVGAEAYISLNVGSGTVAEAQDWMEYMTADQPTTLAKLRAANGHPAPYRVAMMGIGNESWDCGGLMTPDEYTAELRRYARFVGSYNAKEPSLKIAVGPGTDDTAWTEAVMKTWKERHGWSFDIQGLSLHSYTLYGGFQDKMPSTNFDEAAYAHVLKETLKMGPLIDKQSAVMDKYDPEKKIALVVDEWGAWLAPTPGTNPAFLMQQNSQRDAILAALNINIFARHADRVRMANIAQMVNVLQAMILTDGPKMVLTPTYEVFKMYVPFQDATFIPVNYDAGTYVHGDTTLPRLDAIAARGKDSKIWLSLTNLDPNRPLEVDAAALGFKASSAEGQTLSAPKVDSVNTFDHPRTVAPRAISGQLKNGAIVLSLPPASVTVVTLQP</sequence>
<evidence type="ECO:0000259" key="9">
    <source>
        <dbReference type="SMART" id="SM00813"/>
    </source>
</evidence>
<keyword evidence="5" id="KW-0378">Hydrolase</keyword>
<evidence type="ECO:0000256" key="5">
    <source>
        <dbReference type="ARBA" id="ARBA00022801"/>
    </source>
</evidence>
<gene>
    <name evidence="10" type="ORF">GCM10009126_32780</name>
</gene>
<dbReference type="PANTHER" id="PTHR43576:SF2">
    <property type="entry name" value="INTRACELLULAR EXO-ALPHA-L-ARABINOFURANOSIDASE 2"/>
    <property type="match status" value="1"/>
</dbReference>
<dbReference type="Pfam" id="PF22848">
    <property type="entry name" value="ASD1_dom"/>
    <property type="match status" value="1"/>
</dbReference>
<dbReference type="InterPro" id="IPR017853">
    <property type="entry name" value="GH"/>
</dbReference>
<keyword evidence="11" id="KW-1185">Reference proteome</keyword>
<dbReference type="PANTHER" id="PTHR43576">
    <property type="entry name" value="ALPHA-L-ARABINOFURANOSIDASE C-RELATED"/>
    <property type="match status" value="1"/>
</dbReference>
<keyword evidence="6" id="KW-0119">Carbohydrate metabolism</keyword>
<dbReference type="SMART" id="SM00813">
    <property type="entry name" value="Alpha-L-AF_C"/>
    <property type="match status" value="1"/>
</dbReference>
<evidence type="ECO:0000256" key="1">
    <source>
        <dbReference type="ARBA" id="ARBA00001462"/>
    </source>
</evidence>
<proteinExistence type="inferred from homology"/>
<evidence type="ECO:0000256" key="2">
    <source>
        <dbReference type="ARBA" id="ARBA00007186"/>
    </source>
</evidence>
<dbReference type="Pfam" id="PF06964">
    <property type="entry name" value="Alpha-L-AF_C"/>
    <property type="match status" value="1"/>
</dbReference>
<comment type="subunit">
    <text evidence="3">Homohexamer; trimer of dimers.</text>
</comment>
<dbReference type="EC" id="3.2.1.55" evidence="4"/>
<dbReference type="SUPFAM" id="SSF51011">
    <property type="entry name" value="Glycosyl hydrolase domain"/>
    <property type="match status" value="1"/>
</dbReference>
<organism evidence="10 11">
    <name type="scientific">Rhodanobacter caeni</name>
    <dbReference type="NCBI Taxonomy" id="657654"/>
    <lineage>
        <taxon>Bacteria</taxon>
        <taxon>Pseudomonadati</taxon>
        <taxon>Pseudomonadota</taxon>
        <taxon>Gammaproteobacteria</taxon>
        <taxon>Lysobacterales</taxon>
        <taxon>Rhodanobacteraceae</taxon>
        <taxon>Rhodanobacter</taxon>
    </lineage>
</organism>
<feature type="chain" id="PRO_5046144313" description="non-reducing end alpha-L-arabinofuranosidase" evidence="8">
    <location>
        <begin position="25"/>
        <end position="523"/>
    </location>
</feature>
<evidence type="ECO:0000256" key="3">
    <source>
        <dbReference type="ARBA" id="ARBA00011165"/>
    </source>
</evidence>
<feature type="signal peptide" evidence="8">
    <location>
        <begin position="1"/>
        <end position="24"/>
    </location>
</feature>
<dbReference type="SUPFAM" id="SSF51445">
    <property type="entry name" value="(Trans)glycosidases"/>
    <property type="match status" value="1"/>
</dbReference>
<dbReference type="RefSeq" id="WP_343883926.1">
    <property type="nucleotide sequence ID" value="NZ_BAAAFO010000006.1"/>
</dbReference>
<evidence type="ECO:0000256" key="6">
    <source>
        <dbReference type="ARBA" id="ARBA00023277"/>
    </source>
</evidence>
<dbReference type="InterPro" id="IPR055235">
    <property type="entry name" value="ASD1_cat"/>
</dbReference>
<dbReference type="InterPro" id="IPR013780">
    <property type="entry name" value="Glyco_hydro_b"/>
</dbReference>
<comment type="catalytic activity">
    <reaction evidence="1">
        <text>Hydrolysis of terminal non-reducing alpha-L-arabinofuranoside residues in alpha-L-arabinosides.</text>
        <dbReference type="EC" id="3.2.1.55"/>
    </reaction>
</comment>
<dbReference type="InterPro" id="IPR010720">
    <property type="entry name" value="Alpha-L-AF_C"/>
</dbReference>
<comment type="caution">
    <text evidence="10">The sequence shown here is derived from an EMBL/GenBank/DDBJ whole genome shotgun (WGS) entry which is preliminary data.</text>
</comment>
<keyword evidence="8" id="KW-0732">Signal</keyword>
<keyword evidence="7" id="KW-0326">Glycosidase</keyword>
<dbReference type="Gene3D" id="2.60.40.1180">
    <property type="entry name" value="Golgi alpha-mannosidase II"/>
    <property type="match status" value="1"/>
</dbReference>
<dbReference type="Proteomes" id="UP001500657">
    <property type="component" value="Unassembled WGS sequence"/>
</dbReference>
<dbReference type="Gene3D" id="3.20.20.80">
    <property type="entry name" value="Glycosidases"/>
    <property type="match status" value="1"/>
</dbReference>
<comment type="similarity">
    <text evidence="2">Belongs to the glycosyl hydrolase 51 family.</text>
</comment>
<protein>
    <recommendedName>
        <fullName evidence="4">non-reducing end alpha-L-arabinofuranosidase</fullName>
        <ecNumber evidence="4">3.2.1.55</ecNumber>
    </recommendedName>
</protein>
<accession>A0ABN0UXF1</accession>
<dbReference type="EMBL" id="BAAAFO010000006">
    <property type="protein sequence ID" value="GAA0264492.1"/>
    <property type="molecule type" value="Genomic_DNA"/>
</dbReference>
<evidence type="ECO:0000313" key="11">
    <source>
        <dbReference type="Proteomes" id="UP001500657"/>
    </source>
</evidence>
<evidence type="ECO:0000313" key="10">
    <source>
        <dbReference type="EMBL" id="GAA0264492.1"/>
    </source>
</evidence>
<name>A0ABN0UXF1_9GAMM</name>